<keyword evidence="6 9" id="KW-0012">Acyltransferase</keyword>
<dbReference type="PRINTS" id="PR00789">
    <property type="entry name" value="OSIALOPTASE"/>
</dbReference>
<feature type="domain" description="Gcp-like" evidence="11">
    <location>
        <begin position="47"/>
        <end position="239"/>
    </location>
</feature>
<feature type="compositionally biased region" description="Basic and acidic residues" evidence="10">
    <location>
        <begin position="250"/>
        <end position="290"/>
    </location>
</feature>
<keyword evidence="3 9" id="KW-0808">Transferase</keyword>
<dbReference type="FunFam" id="3.30.420.40:FF:000158">
    <property type="entry name" value="Probable tRNA N6-adenosine threonylcarbamoyltransferase"/>
    <property type="match status" value="1"/>
</dbReference>
<dbReference type="GO" id="GO:0005634">
    <property type="term" value="C:nucleus"/>
    <property type="evidence" value="ECO:0007669"/>
    <property type="project" value="UniProtKB-SubCell"/>
</dbReference>
<dbReference type="Gene3D" id="3.30.420.40">
    <property type="match status" value="4"/>
</dbReference>
<evidence type="ECO:0000313" key="12">
    <source>
        <dbReference type="EMBL" id="KJP86676.1"/>
    </source>
</evidence>
<dbReference type="PANTHER" id="PTHR11735:SF14">
    <property type="entry name" value="TRNA N6-ADENOSINE THREONYLCARBAMOYLTRANSFERASE"/>
    <property type="match status" value="1"/>
</dbReference>
<comment type="subcellular location">
    <subcellularLocation>
        <location evidence="9">Cytoplasm</location>
    </subcellularLocation>
    <subcellularLocation>
        <location evidence="9">Nucleus</location>
    </subcellularLocation>
</comment>
<dbReference type="GO" id="GO:0046872">
    <property type="term" value="F:metal ion binding"/>
    <property type="evidence" value="ECO:0007669"/>
    <property type="project" value="UniProtKB-KW"/>
</dbReference>
<keyword evidence="2 9" id="KW-0963">Cytoplasm</keyword>
<feature type="binding site" evidence="9">
    <location>
        <position position="126"/>
    </location>
    <ligand>
        <name>a divalent metal cation</name>
        <dbReference type="ChEBI" id="CHEBI:60240"/>
    </ligand>
</feature>
<dbReference type="EMBL" id="KQ001688">
    <property type="protein sequence ID" value="KJP86676.1"/>
    <property type="molecule type" value="Genomic_DNA"/>
</dbReference>
<feature type="region of interest" description="Disordered" evidence="10">
    <location>
        <begin position="246"/>
        <end position="324"/>
    </location>
</feature>
<keyword evidence="5 9" id="KW-0479">Metal-binding</keyword>
<evidence type="ECO:0000313" key="13">
    <source>
        <dbReference type="Proteomes" id="UP000054561"/>
    </source>
</evidence>
<protein>
    <recommendedName>
        <fullName evidence="1">N(6)-L-threonylcarbamoyladenine synthase</fullName>
        <ecNumber evidence="1">2.3.1.234</ecNumber>
    </recommendedName>
    <alternativeName>
        <fullName evidence="7">N6-L-threonylcarbamoyladenine synthase</fullName>
    </alternativeName>
</protein>
<name>A0A0D9QLU2_PLAFR</name>
<dbReference type="HAMAP" id="MF_01446">
    <property type="entry name" value="Kae1"/>
    <property type="match status" value="1"/>
</dbReference>
<feature type="binding site" evidence="9">
    <location>
        <position position="130"/>
    </location>
    <ligand>
        <name>a divalent metal cation</name>
        <dbReference type="ChEBI" id="CHEBI:60240"/>
    </ligand>
</feature>
<evidence type="ECO:0000256" key="5">
    <source>
        <dbReference type="ARBA" id="ARBA00022723"/>
    </source>
</evidence>
<feature type="binding site" evidence="9">
    <location>
        <position position="477"/>
    </location>
    <ligand>
        <name>a divalent metal cation</name>
        <dbReference type="ChEBI" id="CHEBI:60240"/>
    </ligand>
</feature>
<dbReference type="GO" id="GO:0000408">
    <property type="term" value="C:EKC/KEOPS complex"/>
    <property type="evidence" value="ECO:0007669"/>
    <property type="project" value="InterPro"/>
</dbReference>
<evidence type="ECO:0000256" key="7">
    <source>
        <dbReference type="ARBA" id="ARBA00030439"/>
    </source>
</evidence>
<evidence type="ECO:0000256" key="6">
    <source>
        <dbReference type="ARBA" id="ARBA00023315"/>
    </source>
</evidence>
<evidence type="ECO:0000259" key="11">
    <source>
        <dbReference type="Pfam" id="PF00814"/>
    </source>
</evidence>
<feature type="binding site" evidence="9">
    <location>
        <position position="196"/>
    </location>
    <ligand>
        <name>substrate</name>
    </ligand>
</feature>
<keyword evidence="13" id="KW-1185">Reference proteome</keyword>
<dbReference type="PANTHER" id="PTHR11735">
    <property type="entry name" value="TRNA N6-ADENOSINE THREONYLCARBAMOYLTRANSFERASE"/>
    <property type="match status" value="1"/>
</dbReference>
<dbReference type="VEuPathDB" id="PlasmoDB:AK88_03683"/>
<accession>A0A0D9QLU2</accession>
<dbReference type="GO" id="GO:0005737">
    <property type="term" value="C:cytoplasm"/>
    <property type="evidence" value="ECO:0007669"/>
    <property type="project" value="UniProtKB-SubCell"/>
</dbReference>
<dbReference type="AlphaFoldDB" id="A0A0D9QLU2"/>
<dbReference type="SUPFAM" id="SSF53067">
    <property type="entry name" value="Actin-like ATPase domain"/>
    <property type="match status" value="2"/>
</dbReference>
<dbReference type="InterPro" id="IPR034680">
    <property type="entry name" value="Kae1_archaea_euk"/>
</dbReference>
<feature type="binding site" evidence="9">
    <location>
        <position position="181"/>
    </location>
    <ligand>
        <name>substrate</name>
    </ligand>
</feature>
<feature type="domain" description="Gcp-like" evidence="11">
    <location>
        <begin position="410"/>
        <end position="484"/>
    </location>
</feature>
<evidence type="ECO:0000256" key="10">
    <source>
        <dbReference type="SAM" id="MobiDB-lite"/>
    </source>
</evidence>
<organism evidence="12 13">
    <name type="scientific">Plasmodium fragile</name>
    <dbReference type="NCBI Taxonomy" id="5857"/>
    <lineage>
        <taxon>Eukaryota</taxon>
        <taxon>Sar</taxon>
        <taxon>Alveolata</taxon>
        <taxon>Apicomplexa</taxon>
        <taxon>Aconoidasida</taxon>
        <taxon>Haemosporida</taxon>
        <taxon>Plasmodiidae</taxon>
        <taxon>Plasmodium</taxon>
        <taxon>Plasmodium (Plasmodium)</taxon>
    </lineage>
</organism>
<dbReference type="OrthoDB" id="10254073at2759"/>
<dbReference type="GO" id="GO:0061711">
    <property type="term" value="F:tRNA N(6)-L-threonylcarbamoyladenine synthase activity"/>
    <property type="evidence" value="ECO:0007669"/>
    <property type="project" value="UniProtKB-EC"/>
</dbReference>
<reference evidence="12 13" key="1">
    <citation type="submission" date="2014-03" db="EMBL/GenBank/DDBJ databases">
        <title>The Genome Sequence of Plasmodium fragile nilgiri.</title>
        <authorList>
            <consortium name="The Broad Institute Genomics Platform"/>
            <consortium name="The Broad Institute Genome Sequencing Center for Infectious Disease"/>
            <person name="Neafsey D."/>
            <person name="Duraisingh M."/>
            <person name="Young S.K."/>
            <person name="Zeng Q."/>
            <person name="Gargeya S."/>
            <person name="Abouelleil A."/>
            <person name="Alvarado L."/>
            <person name="Chapman S.B."/>
            <person name="Gainer-Dewar J."/>
            <person name="Goldberg J."/>
            <person name="Griggs A."/>
            <person name="Gujja S."/>
            <person name="Hansen M."/>
            <person name="Howarth C."/>
            <person name="Imamovic A."/>
            <person name="Larimer J."/>
            <person name="Pearson M."/>
            <person name="Poon T.W."/>
            <person name="Priest M."/>
            <person name="Roberts A."/>
            <person name="Saif S."/>
            <person name="Shea T."/>
            <person name="Sykes S."/>
            <person name="Wortman J."/>
            <person name="Nusbaum C."/>
            <person name="Birren B."/>
        </authorList>
    </citation>
    <scope>NUCLEOTIDE SEQUENCE [LARGE SCALE GENOMIC DNA]</scope>
    <source>
        <strain evidence="13">nilgiri</strain>
    </source>
</reference>
<keyword evidence="9" id="KW-0539">Nucleus</keyword>
<dbReference type="RefSeq" id="XP_012336716.1">
    <property type="nucleotide sequence ID" value="XM_012481293.1"/>
</dbReference>
<evidence type="ECO:0000256" key="1">
    <source>
        <dbReference type="ARBA" id="ARBA00012156"/>
    </source>
</evidence>
<dbReference type="EC" id="2.3.1.234" evidence="1"/>
<sequence>MVNDSTVGGASTLPKQPKYILGLEGSANKLGVSIINSDFQILMNMRRTYVSEIGCGFIPRQINAHHKYYIIDMIKDCLNKLKIKITDIHLICYTKGPGIGSALYIAYNISKFFSLLFNIPVIGVNHCIAHIEMGIFITKLYHPIILYVSGSNTQIIYFNDHKKTYEIIGETLDIAIGNVIDRSARILRISNSPSPGSKTPHKPMREDPCDYTELLFFPYTIKGMDISFSGYDYYVSKYFSKYLTKRGKKGKSDDGGKTPPDDENAPKRKMRHDGEEANEGKNNQGEKTEADDVNGEEDADGEGDTNGAAENDGTQHFPKPNLSIHAGVQGSSYYEENVICNIGGKKNYGEDDHYAEEEDGAIETESDFFDSSSDEGTAGSDKEGGNLCNAPKQDKPHNGANLTDEEKRKIQICYSLQHHIFSMLIEISERAIAFTNSKEVIIVGGVGCNVFLQNMMKKMAKQKNIKIGFMDHSYCVDNGAMIAYTGYLEFLNTKNKEVYNFNNISIQQRYRTDDVLVTWR</sequence>
<keyword evidence="4 9" id="KW-0819">tRNA processing</keyword>
<comment type="similarity">
    <text evidence="9">Belongs to the KAE1 / TsaD family.</text>
</comment>
<feature type="region of interest" description="Disordered" evidence="10">
    <location>
        <begin position="365"/>
        <end position="402"/>
    </location>
</feature>
<dbReference type="FunFam" id="3.30.420.40:FF:000105">
    <property type="entry name" value="Probable tRNA N6-adenosine threonylcarbamoyltransferase"/>
    <property type="match status" value="1"/>
</dbReference>
<comment type="caution">
    <text evidence="9">Lacks conserved residue(s) required for the propagation of feature annotation.</text>
</comment>
<comment type="catalytic activity">
    <reaction evidence="8 9">
        <text>L-threonylcarbamoyladenylate + adenosine(37) in tRNA = N(6)-L-threonylcarbamoyladenosine(37) in tRNA + AMP + H(+)</text>
        <dbReference type="Rhea" id="RHEA:37059"/>
        <dbReference type="Rhea" id="RHEA-COMP:10162"/>
        <dbReference type="Rhea" id="RHEA-COMP:10163"/>
        <dbReference type="ChEBI" id="CHEBI:15378"/>
        <dbReference type="ChEBI" id="CHEBI:73682"/>
        <dbReference type="ChEBI" id="CHEBI:74411"/>
        <dbReference type="ChEBI" id="CHEBI:74418"/>
        <dbReference type="ChEBI" id="CHEBI:456215"/>
        <dbReference type="EC" id="2.3.1.234"/>
    </reaction>
</comment>
<evidence type="ECO:0000256" key="4">
    <source>
        <dbReference type="ARBA" id="ARBA00022694"/>
    </source>
</evidence>
<feature type="binding site" evidence="9">
    <location>
        <position position="449"/>
    </location>
    <ligand>
        <name>substrate</name>
    </ligand>
</feature>
<dbReference type="OMA" id="HHRSWVV"/>
<dbReference type="InterPro" id="IPR017861">
    <property type="entry name" value="KAE1/TsaD"/>
</dbReference>
<evidence type="ECO:0000256" key="2">
    <source>
        <dbReference type="ARBA" id="ARBA00022490"/>
    </source>
</evidence>
<dbReference type="InterPro" id="IPR000905">
    <property type="entry name" value="Gcp-like_dom"/>
</dbReference>
<dbReference type="Proteomes" id="UP000054561">
    <property type="component" value="Unassembled WGS sequence"/>
</dbReference>
<dbReference type="InterPro" id="IPR043129">
    <property type="entry name" value="ATPase_NBD"/>
</dbReference>
<gene>
    <name evidence="12" type="ORF">AK88_03683</name>
</gene>
<dbReference type="GeneID" id="24268997"/>
<proteinExistence type="inferred from homology"/>
<evidence type="ECO:0000256" key="8">
    <source>
        <dbReference type="ARBA" id="ARBA00048117"/>
    </source>
</evidence>
<comment type="cofactor">
    <cofactor evidence="9">
        <name>a divalent metal cation</name>
        <dbReference type="ChEBI" id="CHEBI:60240"/>
    </cofactor>
    <text evidence="9">Binds 1 divalent metal cation per subunit.</text>
</comment>
<feature type="compositionally biased region" description="Acidic residues" evidence="10">
    <location>
        <begin position="291"/>
        <end position="303"/>
    </location>
</feature>
<dbReference type="Pfam" id="PF00814">
    <property type="entry name" value="TsaD"/>
    <property type="match status" value="2"/>
</dbReference>
<evidence type="ECO:0000256" key="3">
    <source>
        <dbReference type="ARBA" id="ARBA00022679"/>
    </source>
</evidence>
<dbReference type="GO" id="GO:0002949">
    <property type="term" value="P:tRNA threonylcarbamoyladenosine modification"/>
    <property type="evidence" value="ECO:0007669"/>
    <property type="project" value="UniProtKB-UniRule"/>
</dbReference>
<feature type="binding site" evidence="9">
    <location>
        <position position="147"/>
    </location>
    <ligand>
        <name>a divalent metal cation</name>
        <dbReference type="ChEBI" id="CHEBI:60240"/>
    </ligand>
</feature>
<evidence type="ECO:0000256" key="9">
    <source>
        <dbReference type="HAMAP-Rule" id="MF_03180"/>
    </source>
</evidence>